<dbReference type="Proteomes" id="UP000248631">
    <property type="component" value="Unassembled WGS sequence"/>
</dbReference>
<dbReference type="EMBL" id="JUGD01000026">
    <property type="protein sequence ID" value="RAM62446.1"/>
    <property type="molecule type" value="Genomic_DNA"/>
</dbReference>
<protein>
    <recommendedName>
        <fullName evidence="4">Type II toxin-antitoxin system ParD family antitoxin</fullName>
    </recommendedName>
</protein>
<organism evidence="2 3">
    <name type="scientific">Herbaspirillum rubrisubalbicans</name>
    <dbReference type="NCBI Taxonomy" id="80842"/>
    <lineage>
        <taxon>Bacteria</taxon>
        <taxon>Pseudomonadati</taxon>
        <taxon>Pseudomonadota</taxon>
        <taxon>Betaproteobacteria</taxon>
        <taxon>Burkholderiales</taxon>
        <taxon>Oxalobacteraceae</taxon>
        <taxon>Herbaspirillum</taxon>
    </lineage>
</organism>
<accession>A0ABX9BWY2</accession>
<evidence type="ECO:0008006" key="4">
    <source>
        <dbReference type="Google" id="ProtNLM"/>
    </source>
</evidence>
<gene>
    <name evidence="2" type="ORF">RB24_20625</name>
</gene>
<evidence type="ECO:0000313" key="3">
    <source>
        <dbReference type="Proteomes" id="UP000248631"/>
    </source>
</evidence>
<proteinExistence type="predicted"/>
<sequence>MTSYTRSPADKYPLARDTGPSAMGPQNEEEQRLQALIHEGLEAGPLIDISIDDLASQLRKRIRNNA</sequence>
<dbReference type="RefSeq" id="WP_112069582.1">
    <property type="nucleotide sequence ID" value="NZ_JUGD01000026.1"/>
</dbReference>
<name>A0ABX9BWY2_9BURK</name>
<feature type="region of interest" description="Disordered" evidence="1">
    <location>
        <begin position="1"/>
        <end position="29"/>
    </location>
</feature>
<evidence type="ECO:0000256" key="1">
    <source>
        <dbReference type="SAM" id="MobiDB-lite"/>
    </source>
</evidence>
<comment type="caution">
    <text evidence="2">The sequence shown here is derived from an EMBL/GenBank/DDBJ whole genome shotgun (WGS) entry which is preliminary data.</text>
</comment>
<keyword evidence="3" id="KW-1185">Reference proteome</keyword>
<reference evidence="2 3" key="1">
    <citation type="submission" date="2014-12" db="EMBL/GenBank/DDBJ databases">
        <title>Complete genome sequence of Herbaspirillum rubrisubalbicans Os38.</title>
        <authorList>
            <person name="Chen M."/>
            <person name="An Q."/>
        </authorList>
    </citation>
    <scope>NUCLEOTIDE SEQUENCE [LARGE SCALE GENOMIC DNA]</scope>
    <source>
        <strain evidence="2 3">Os38</strain>
    </source>
</reference>
<evidence type="ECO:0000313" key="2">
    <source>
        <dbReference type="EMBL" id="RAM62446.1"/>
    </source>
</evidence>